<dbReference type="AlphaFoldDB" id="A0A183UNN3"/>
<feature type="coiled-coil region" evidence="1">
    <location>
        <begin position="102"/>
        <end position="129"/>
    </location>
</feature>
<evidence type="ECO:0000313" key="3">
    <source>
        <dbReference type="EMBL" id="VDM41424.1"/>
    </source>
</evidence>
<gene>
    <name evidence="3" type="ORF">TCNE_LOCUS10103</name>
</gene>
<reference evidence="5" key="1">
    <citation type="submission" date="2016-06" db="UniProtKB">
        <authorList>
            <consortium name="WormBaseParasite"/>
        </authorList>
    </citation>
    <scope>IDENTIFICATION</scope>
</reference>
<dbReference type="Proteomes" id="UP000050794">
    <property type="component" value="Unassembled WGS sequence"/>
</dbReference>
<organism evidence="4 5">
    <name type="scientific">Toxocara canis</name>
    <name type="common">Canine roundworm</name>
    <dbReference type="NCBI Taxonomy" id="6265"/>
    <lineage>
        <taxon>Eukaryota</taxon>
        <taxon>Metazoa</taxon>
        <taxon>Ecdysozoa</taxon>
        <taxon>Nematoda</taxon>
        <taxon>Chromadorea</taxon>
        <taxon>Rhabditida</taxon>
        <taxon>Spirurina</taxon>
        <taxon>Ascaridomorpha</taxon>
        <taxon>Ascaridoidea</taxon>
        <taxon>Toxocaridae</taxon>
        <taxon>Toxocara</taxon>
    </lineage>
</organism>
<feature type="compositionally biased region" description="Basic residues" evidence="2">
    <location>
        <begin position="9"/>
        <end position="24"/>
    </location>
</feature>
<feature type="region of interest" description="Disordered" evidence="2">
    <location>
        <begin position="1"/>
        <end position="71"/>
    </location>
</feature>
<feature type="compositionally biased region" description="Basic residues" evidence="2">
    <location>
        <begin position="36"/>
        <end position="54"/>
    </location>
</feature>
<proteinExistence type="predicted"/>
<accession>A0A183UNN3</accession>
<keyword evidence="4" id="KW-1185">Reference proteome</keyword>
<evidence type="ECO:0000313" key="4">
    <source>
        <dbReference type="Proteomes" id="UP000050794"/>
    </source>
</evidence>
<reference evidence="3 4" key="2">
    <citation type="submission" date="2018-11" db="EMBL/GenBank/DDBJ databases">
        <authorList>
            <consortium name="Pathogen Informatics"/>
        </authorList>
    </citation>
    <scope>NUCLEOTIDE SEQUENCE [LARGE SCALE GENOMIC DNA]</scope>
</reference>
<evidence type="ECO:0000256" key="1">
    <source>
        <dbReference type="SAM" id="Coils"/>
    </source>
</evidence>
<sequence length="163" mass="18693">MERESVSSSHRKRTSNGTRRRHSSRGSTSREDDRSQRRRHKSHKRRRHRSRSATRSRSGSMSPNERKPPVVYMNPAFQPIYGVQAMPSQAEMELRSTLVTQLSSCEQRISSLESELRAAQLARGRAEQTVFEVNAEKLRLESHNAEIVQVPYYTFTAPIVALA</sequence>
<dbReference type="WBParaSite" id="TCNE_0001010301-mRNA-1">
    <property type="protein sequence ID" value="TCNE_0001010301-mRNA-1"/>
    <property type="gene ID" value="TCNE_0001010301"/>
</dbReference>
<protein>
    <submittedName>
        <fullName evidence="5">Serine/threonine-protein kinase fray2</fullName>
    </submittedName>
</protein>
<dbReference type="EMBL" id="UYWY01020388">
    <property type="protein sequence ID" value="VDM41424.1"/>
    <property type="molecule type" value="Genomic_DNA"/>
</dbReference>
<keyword evidence="1" id="KW-0175">Coiled coil</keyword>
<evidence type="ECO:0000256" key="2">
    <source>
        <dbReference type="SAM" id="MobiDB-lite"/>
    </source>
</evidence>
<name>A0A183UNN3_TOXCA</name>
<evidence type="ECO:0000313" key="5">
    <source>
        <dbReference type="WBParaSite" id="TCNE_0001010301-mRNA-1"/>
    </source>
</evidence>